<evidence type="ECO:0000256" key="4">
    <source>
        <dbReference type="SAM" id="SignalP"/>
    </source>
</evidence>
<organism evidence="5 6">
    <name type="scientific">Loxostege sticticalis</name>
    <name type="common">Beet webworm moth</name>
    <dbReference type="NCBI Taxonomy" id="481309"/>
    <lineage>
        <taxon>Eukaryota</taxon>
        <taxon>Metazoa</taxon>
        <taxon>Ecdysozoa</taxon>
        <taxon>Arthropoda</taxon>
        <taxon>Hexapoda</taxon>
        <taxon>Insecta</taxon>
        <taxon>Pterygota</taxon>
        <taxon>Neoptera</taxon>
        <taxon>Endopterygota</taxon>
        <taxon>Lepidoptera</taxon>
        <taxon>Glossata</taxon>
        <taxon>Ditrysia</taxon>
        <taxon>Pyraloidea</taxon>
        <taxon>Crambidae</taxon>
        <taxon>Pyraustinae</taxon>
        <taxon>Loxostege</taxon>
    </lineage>
</organism>
<gene>
    <name evidence="5" type="ORF">ABMA27_016743</name>
</gene>
<feature type="signal peptide" evidence="4">
    <location>
        <begin position="1"/>
        <end position="16"/>
    </location>
</feature>
<dbReference type="Proteomes" id="UP001549920">
    <property type="component" value="Unassembled WGS sequence"/>
</dbReference>
<dbReference type="InterPro" id="IPR050468">
    <property type="entry name" value="Cuticle_Struct_Prot"/>
</dbReference>
<accession>A0ABR3I3E2</accession>
<evidence type="ECO:0000256" key="2">
    <source>
        <dbReference type="ARBA" id="ARBA00022729"/>
    </source>
</evidence>
<keyword evidence="2 4" id="KW-0732">Signal</keyword>
<dbReference type="PROSITE" id="PS51155">
    <property type="entry name" value="CHIT_BIND_RR_2"/>
    <property type="match status" value="1"/>
</dbReference>
<reference evidence="5 6" key="1">
    <citation type="submission" date="2024-06" db="EMBL/GenBank/DDBJ databases">
        <title>A chromosome-level genome assembly of beet webworm, Loxostege sticticalis.</title>
        <authorList>
            <person name="Zhang Y."/>
        </authorList>
    </citation>
    <scope>NUCLEOTIDE SEQUENCE [LARGE SCALE GENOMIC DNA]</scope>
    <source>
        <strain evidence="5">AQ026</strain>
        <tissue evidence="5">Whole body</tissue>
    </source>
</reference>
<dbReference type="EMBL" id="JBEUOH010000009">
    <property type="protein sequence ID" value="KAL0883336.1"/>
    <property type="molecule type" value="Genomic_DNA"/>
</dbReference>
<evidence type="ECO:0000256" key="1">
    <source>
        <dbReference type="ARBA" id="ARBA00022460"/>
    </source>
</evidence>
<keyword evidence="6" id="KW-1185">Reference proteome</keyword>
<sequence length="132" mass="14658">MKSFIVAFCFLAYAYALTPVDETGAEVLRSNSDQTPDGSFQYSFETSNGIAAQVEGHVKELGKDELALQVTGSNQFLSPEGEKFELTYVADETGYHPQGAHLPTPPPAEPIPEYIQKALKYIEEHPYEEKKQ</sequence>
<evidence type="ECO:0000313" key="6">
    <source>
        <dbReference type="Proteomes" id="UP001549920"/>
    </source>
</evidence>
<name>A0ABR3I3E2_LOXSC</name>
<dbReference type="PANTHER" id="PTHR10380:SF237">
    <property type="entry name" value="CUTICULAR PROTEIN 65AU, ISOFORM A-RELATED"/>
    <property type="match status" value="1"/>
</dbReference>
<dbReference type="InterPro" id="IPR000618">
    <property type="entry name" value="Insect_cuticle"/>
</dbReference>
<dbReference type="PROSITE" id="PS00233">
    <property type="entry name" value="CHIT_BIND_RR_1"/>
    <property type="match status" value="1"/>
</dbReference>
<keyword evidence="1 3" id="KW-0193">Cuticle</keyword>
<comment type="caution">
    <text evidence="5">The sequence shown here is derived from an EMBL/GenBank/DDBJ whole genome shotgun (WGS) entry which is preliminary data.</text>
</comment>
<dbReference type="PANTHER" id="PTHR10380">
    <property type="entry name" value="CUTICLE PROTEIN"/>
    <property type="match status" value="1"/>
</dbReference>
<evidence type="ECO:0000313" key="5">
    <source>
        <dbReference type="EMBL" id="KAL0883336.1"/>
    </source>
</evidence>
<evidence type="ECO:0000256" key="3">
    <source>
        <dbReference type="PROSITE-ProRule" id="PRU00497"/>
    </source>
</evidence>
<dbReference type="PRINTS" id="PR00947">
    <property type="entry name" value="CUTICLE"/>
</dbReference>
<feature type="chain" id="PRO_5047049503" evidence="4">
    <location>
        <begin position="17"/>
        <end position="132"/>
    </location>
</feature>
<dbReference type="Pfam" id="PF00379">
    <property type="entry name" value="Chitin_bind_4"/>
    <property type="match status" value="1"/>
</dbReference>
<dbReference type="InterPro" id="IPR031311">
    <property type="entry name" value="CHIT_BIND_RR_consensus"/>
</dbReference>
<protein>
    <submittedName>
        <fullName evidence="5">Uncharacterized protein</fullName>
    </submittedName>
</protein>
<proteinExistence type="predicted"/>